<reference evidence="1 2" key="1">
    <citation type="submission" date="2024-05" db="EMBL/GenBank/DDBJ databases">
        <title>Genome sequencing and assembly of Indian major carp, Cirrhinus mrigala (Hamilton, 1822).</title>
        <authorList>
            <person name="Mohindra V."/>
            <person name="Chowdhury L.M."/>
            <person name="Lal K."/>
            <person name="Jena J.K."/>
        </authorList>
    </citation>
    <scope>NUCLEOTIDE SEQUENCE [LARGE SCALE GENOMIC DNA]</scope>
    <source>
        <strain evidence="1">CM1030</strain>
        <tissue evidence="1">Blood</tissue>
    </source>
</reference>
<evidence type="ECO:0000313" key="2">
    <source>
        <dbReference type="Proteomes" id="UP001529510"/>
    </source>
</evidence>
<gene>
    <name evidence="1" type="ORF">M9458_057013</name>
</gene>
<keyword evidence="2" id="KW-1185">Reference proteome</keyword>
<dbReference type="EMBL" id="JAMKFB020000730">
    <property type="protein sequence ID" value="KAL0147678.1"/>
    <property type="molecule type" value="Genomic_DNA"/>
</dbReference>
<proteinExistence type="predicted"/>
<evidence type="ECO:0000313" key="1">
    <source>
        <dbReference type="EMBL" id="KAL0147678.1"/>
    </source>
</evidence>
<sequence length="83" mass="9436">MMTQVVKETVQDVLSGEFKQMKEMIETTISAAEQLTKDVKAQGEVSDTLKKQQNTTEVSLHVKELADNGEELNRLRERIISQE</sequence>
<organism evidence="1 2">
    <name type="scientific">Cirrhinus mrigala</name>
    <name type="common">Mrigala</name>
    <dbReference type="NCBI Taxonomy" id="683832"/>
    <lineage>
        <taxon>Eukaryota</taxon>
        <taxon>Metazoa</taxon>
        <taxon>Chordata</taxon>
        <taxon>Craniata</taxon>
        <taxon>Vertebrata</taxon>
        <taxon>Euteleostomi</taxon>
        <taxon>Actinopterygii</taxon>
        <taxon>Neopterygii</taxon>
        <taxon>Teleostei</taxon>
        <taxon>Ostariophysi</taxon>
        <taxon>Cypriniformes</taxon>
        <taxon>Cyprinidae</taxon>
        <taxon>Labeoninae</taxon>
        <taxon>Labeonini</taxon>
        <taxon>Cirrhinus</taxon>
    </lineage>
</organism>
<name>A0ABD0MHD9_CIRMR</name>
<dbReference type="Proteomes" id="UP001529510">
    <property type="component" value="Unassembled WGS sequence"/>
</dbReference>
<accession>A0ABD0MHD9</accession>
<protein>
    <submittedName>
        <fullName evidence="1">Uncharacterized protein</fullName>
    </submittedName>
</protein>
<dbReference type="AlphaFoldDB" id="A0ABD0MHD9"/>
<comment type="caution">
    <text evidence="1">The sequence shown here is derived from an EMBL/GenBank/DDBJ whole genome shotgun (WGS) entry which is preliminary data.</text>
</comment>